<sequence length="845" mass="95600">MNLSDTNLTKRSPSEDSPEEDSSKKRNRSTVSCLACRRRKIKCDREKPCASCKRRNIPAGLCTYDESLWVSVLNKEQRQNEELETLKSQVDECLDALAQERTRAAQEVRALNQKIEGLTRASQELHAFVSSQPPRLLPDGRLLLDSGLLTTPGYSTATPSFPGATPYMSNPLASTPSSSCGNAHDTEDVGDVRGGPHLPERNPLVAYDKVVNLNKYTFTHTKVNRVIFFGPTSWRVNLHCDSSLHPVLAPFYYLVKMDRQKWKQQKVAQGAIVPDYNLAWKSSTVRDMTDFLEQILPRYEFLQERLEVFFDSVQYLYPYISKEETFRNFRTFIQPVGITGSAGTSSNASSCGSPNRAAGDTSTNAGDIRVKIHVTKKYLDFAHIALLLAIVATGCLFNKNRTFAHTDAAFTDPRHYVSLVLRSLGAARAVEKSSFQALQALLLLRSFKQHDPDDGDGGDGSNGSLLFKMAMSMALTLGLHRSPETIVLANADYPVELHKRLWKHLLYLDATQSCDLGIPLSLDVSYYTERDDGKSTFKGSSAKLDRTVVRPYDLFYRVTPLIADSVLFYTTLTRQVRVLQIEEKIRGMEQFMREEKLLGSKPCGADELTRAVWIMVKYQVLDLILASYYLIYLESDSTLTDNFLKYLLISHRFSENIMEMLEDKESNYITERVIFPSMKRCIIRSLITSCSILFNKQYFGNKGNEKSLREFTVTDLENLRYPCYAEVAANPELSRSLLKFNKQAIIEFGYNFASSKKSNLSNFYGFFICQRFCLLVIKYIKDKQLAIANEQRASFHMLDPSPPAPSDELDNPFDMALPFSISDETINGLMLFSPEDFARQTPGPH</sequence>
<reference evidence="8" key="1">
    <citation type="submission" date="2016-05" db="EMBL/GenBank/DDBJ databases">
        <title>Comparative genomics of biotechnologically important yeasts.</title>
        <authorList>
            <consortium name="DOE Joint Genome Institute"/>
            <person name="Riley R."/>
            <person name="Haridas S."/>
            <person name="Wolfe K.H."/>
            <person name="Lopes M.R."/>
            <person name="Hittinger C.T."/>
            <person name="Goker M."/>
            <person name="Salamov A."/>
            <person name="Wisecaver J."/>
            <person name="Long T.M."/>
            <person name="Aerts A.L."/>
            <person name="Barry K."/>
            <person name="Choi C."/>
            <person name="Clum A."/>
            <person name="Coughlan A.Y."/>
            <person name="Deshpande S."/>
            <person name="Douglass A.P."/>
            <person name="Hanson S.J."/>
            <person name="Klenk H.-P."/>
            <person name="Labutti K."/>
            <person name="Lapidus A."/>
            <person name="Lindquist E."/>
            <person name="Lipzen A."/>
            <person name="Meier-Kolthoff J.P."/>
            <person name="Ohm R.A."/>
            <person name="Otillar R.P."/>
            <person name="Pangilinan J."/>
            <person name="Peng Y."/>
            <person name="Rokas A."/>
            <person name="Rosa C.A."/>
            <person name="Scheuner C."/>
            <person name="Sibirny A.A."/>
            <person name="Slot J.C."/>
            <person name="Stielow J.B."/>
            <person name="Sun H."/>
            <person name="Kurtzman C.P."/>
            <person name="Blackwell M."/>
            <person name="Grigoriev I.V."/>
            <person name="Jeffries T.W."/>
        </authorList>
    </citation>
    <scope>NUCLEOTIDE SEQUENCE [LARGE SCALE GENOMIC DNA]</scope>
    <source>
        <strain evidence="8">NRRL Y-12698</strain>
    </source>
</reference>
<accession>A0A1E3QT63</accession>
<feature type="compositionally biased region" description="Low complexity" evidence="5">
    <location>
        <begin position="341"/>
        <end position="353"/>
    </location>
</feature>
<dbReference type="PANTHER" id="PTHR31001:SF90">
    <property type="entry name" value="CENTROMERE DNA-BINDING PROTEIN COMPLEX CBF3 SUBUNIT B"/>
    <property type="match status" value="1"/>
</dbReference>
<feature type="region of interest" description="Disordered" evidence="5">
    <location>
        <begin position="341"/>
        <end position="362"/>
    </location>
</feature>
<evidence type="ECO:0000256" key="5">
    <source>
        <dbReference type="SAM" id="MobiDB-lite"/>
    </source>
</evidence>
<protein>
    <recommendedName>
        <fullName evidence="6">Zn(2)-C6 fungal-type domain-containing protein</fullName>
    </recommendedName>
</protein>
<dbReference type="GO" id="GO:0005634">
    <property type="term" value="C:nucleus"/>
    <property type="evidence" value="ECO:0007669"/>
    <property type="project" value="UniProtKB-SubCell"/>
</dbReference>
<feature type="domain" description="Zn(2)-C6 fungal-type" evidence="6">
    <location>
        <begin position="32"/>
        <end position="64"/>
    </location>
</feature>
<dbReference type="Gene3D" id="4.10.240.10">
    <property type="entry name" value="Zn(2)-C6 fungal-type DNA-binding domain"/>
    <property type="match status" value="1"/>
</dbReference>
<dbReference type="GO" id="GO:0006351">
    <property type="term" value="P:DNA-templated transcription"/>
    <property type="evidence" value="ECO:0007669"/>
    <property type="project" value="InterPro"/>
</dbReference>
<dbReference type="GO" id="GO:0008270">
    <property type="term" value="F:zinc ion binding"/>
    <property type="evidence" value="ECO:0007669"/>
    <property type="project" value="InterPro"/>
</dbReference>
<name>A0A1E3QT63_9ASCO</name>
<organism evidence="7 8">
    <name type="scientific">Babjeviella inositovora NRRL Y-12698</name>
    <dbReference type="NCBI Taxonomy" id="984486"/>
    <lineage>
        <taxon>Eukaryota</taxon>
        <taxon>Fungi</taxon>
        <taxon>Dikarya</taxon>
        <taxon>Ascomycota</taxon>
        <taxon>Saccharomycotina</taxon>
        <taxon>Pichiomycetes</taxon>
        <taxon>Serinales incertae sedis</taxon>
        <taxon>Babjeviella</taxon>
    </lineage>
</organism>
<keyword evidence="2" id="KW-0479">Metal-binding</keyword>
<dbReference type="Pfam" id="PF04082">
    <property type="entry name" value="Fungal_trans"/>
    <property type="match status" value="1"/>
</dbReference>
<keyword evidence="4" id="KW-0175">Coiled coil</keyword>
<proteinExistence type="predicted"/>
<dbReference type="GeneID" id="30144839"/>
<dbReference type="SMART" id="SM00066">
    <property type="entry name" value="GAL4"/>
    <property type="match status" value="1"/>
</dbReference>
<evidence type="ECO:0000313" key="7">
    <source>
        <dbReference type="EMBL" id="ODQ80694.1"/>
    </source>
</evidence>
<evidence type="ECO:0000313" key="8">
    <source>
        <dbReference type="Proteomes" id="UP000094336"/>
    </source>
</evidence>
<dbReference type="RefSeq" id="XP_018986022.1">
    <property type="nucleotide sequence ID" value="XM_019126985.1"/>
</dbReference>
<dbReference type="GO" id="GO:0000981">
    <property type="term" value="F:DNA-binding transcription factor activity, RNA polymerase II-specific"/>
    <property type="evidence" value="ECO:0007669"/>
    <property type="project" value="InterPro"/>
</dbReference>
<dbReference type="Pfam" id="PF00172">
    <property type="entry name" value="Zn_clus"/>
    <property type="match status" value="1"/>
</dbReference>
<dbReference type="GO" id="GO:0003677">
    <property type="term" value="F:DNA binding"/>
    <property type="evidence" value="ECO:0007669"/>
    <property type="project" value="InterPro"/>
</dbReference>
<dbReference type="AlphaFoldDB" id="A0A1E3QT63"/>
<dbReference type="InterPro" id="IPR001138">
    <property type="entry name" value="Zn2Cys6_DnaBD"/>
</dbReference>
<gene>
    <name evidence="7" type="ORF">BABINDRAFT_126137</name>
</gene>
<dbReference type="Proteomes" id="UP000094336">
    <property type="component" value="Unassembled WGS sequence"/>
</dbReference>
<dbReference type="SUPFAM" id="SSF57701">
    <property type="entry name" value="Zn2/Cys6 DNA-binding domain"/>
    <property type="match status" value="1"/>
</dbReference>
<dbReference type="OrthoDB" id="4356994at2759"/>
<dbReference type="PROSITE" id="PS50048">
    <property type="entry name" value="ZN2_CY6_FUNGAL_2"/>
    <property type="match status" value="1"/>
</dbReference>
<dbReference type="InterPro" id="IPR007219">
    <property type="entry name" value="XnlR_reg_dom"/>
</dbReference>
<evidence type="ECO:0000259" key="6">
    <source>
        <dbReference type="PROSITE" id="PS50048"/>
    </source>
</evidence>
<feature type="region of interest" description="Disordered" evidence="5">
    <location>
        <begin position="1"/>
        <end position="25"/>
    </location>
</feature>
<dbReference type="PANTHER" id="PTHR31001">
    <property type="entry name" value="UNCHARACTERIZED TRANSCRIPTIONAL REGULATORY PROTEIN"/>
    <property type="match status" value="1"/>
</dbReference>
<dbReference type="InterPro" id="IPR036864">
    <property type="entry name" value="Zn2-C6_fun-type_DNA-bd_sf"/>
</dbReference>
<evidence type="ECO:0000256" key="1">
    <source>
        <dbReference type="ARBA" id="ARBA00004123"/>
    </source>
</evidence>
<keyword evidence="3" id="KW-0539">Nucleus</keyword>
<evidence type="ECO:0000256" key="2">
    <source>
        <dbReference type="ARBA" id="ARBA00022723"/>
    </source>
</evidence>
<keyword evidence="8" id="KW-1185">Reference proteome</keyword>
<dbReference type="EMBL" id="KV454429">
    <property type="protein sequence ID" value="ODQ80694.1"/>
    <property type="molecule type" value="Genomic_DNA"/>
</dbReference>
<dbReference type="InterPro" id="IPR050613">
    <property type="entry name" value="Sec_Metabolite_Reg"/>
</dbReference>
<feature type="coiled-coil region" evidence="4">
    <location>
        <begin position="76"/>
        <end position="121"/>
    </location>
</feature>
<dbReference type="CDD" id="cd00067">
    <property type="entry name" value="GAL4"/>
    <property type="match status" value="1"/>
</dbReference>
<evidence type="ECO:0000256" key="4">
    <source>
        <dbReference type="SAM" id="Coils"/>
    </source>
</evidence>
<dbReference type="STRING" id="984486.A0A1E3QT63"/>
<comment type="subcellular location">
    <subcellularLocation>
        <location evidence="1">Nucleus</location>
    </subcellularLocation>
</comment>
<evidence type="ECO:0000256" key="3">
    <source>
        <dbReference type="ARBA" id="ARBA00023242"/>
    </source>
</evidence>
<dbReference type="CDD" id="cd12148">
    <property type="entry name" value="fungal_TF_MHR"/>
    <property type="match status" value="1"/>
</dbReference>